<evidence type="ECO:0000313" key="3">
    <source>
        <dbReference type="Proteomes" id="UP000832034"/>
    </source>
</evidence>
<reference evidence="2" key="1">
    <citation type="submission" date="2021-12" db="EMBL/GenBank/DDBJ databases">
        <authorList>
            <person name="Veyrier F.J."/>
        </authorList>
    </citation>
    <scope>NUCLEOTIDE SEQUENCE</scope>
    <source>
        <strain evidence="2">SAG 1488-6</strain>
    </source>
</reference>
<dbReference type="EMBL" id="CP091512">
    <property type="protein sequence ID" value="UOO93380.1"/>
    <property type="molecule type" value="Genomic_DNA"/>
</dbReference>
<dbReference type="InterPro" id="IPR041140">
    <property type="entry name" value="DarA_N"/>
</dbReference>
<accession>A0ABY4ED85</accession>
<reference evidence="2" key="2">
    <citation type="journal article" date="2022" name="Res Sq">
        <title>Evolution of multicellular longitudinally dividing oral cavity symbionts (Neisseriaceae).</title>
        <authorList>
            <person name="Nyongesa S."/>
            <person name="Weber P."/>
            <person name="Bernet E."/>
            <person name="Pullido F."/>
            <person name="Nieckarz M."/>
            <person name="Delaby M."/>
            <person name="Nieves C."/>
            <person name="Viehboeck T."/>
            <person name="Krause N."/>
            <person name="Rivera-Millot A."/>
            <person name="Nakamura A."/>
            <person name="Vischer N."/>
            <person name="VanNieuwenhze M."/>
            <person name="Brun Y."/>
            <person name="Cava F."/>
            <person name="Bulgheresi S."/>
            <person name="Veyrier F."/>
        </authorList>
    </citation>
    <scope>NUCLEOTIDE SEQUENCE</scope>
    <source>
        <strain evidence="2">SAG 1488-6</strain>
    </source>
</reference>
<dbReference type="Pfam" id="PF18788">
    <property type="entry name" value="DarA_N"/>
    <property type="match status" value="1"/>
</dbReference>
<evidence type="ECO:0000313" key="2">
    <source>
        <dbReference type="EMBL" id="UOO93380.1"/>
    </source>
</evidence>
<organism evidence="2 3">
    <name type="scientific">Vitreoscilla stercoraria</name>
    <dbReference type="NCBI Taxonomy" id="61"/>
    <lineage>
        <taxon>Bacteria</taxon>
        <taxon>Pseudomonadati</taxon>
        <taxon>Pseudomonadota</taxon>
        <taxon>Betaproteobacteria</taxon>
        <taxon>Neisseriales</taxon>
        <taxon>Neisseriaceae</taxon>
        <taxon>Vitreoscilla</taxon>
    </lineage>
</organism>
<sequence length="162" mass="17583">MADTNHLFTWDELKGNDTTAPKKLVTAFKRAGAEIAASWVAEKTKRENSITYREIGFTLADSQTIVLRVKQTGDIYQVRMNGKVLPMKEQDDIKKALAEIVNALDANATKFQKALARKKATPPKGAATTRVTRKAALEAQEAELDGLIAEAQATLAALQGGV</sequence>
<evidence type="ECO:0000259" key="1">
    <source>
        <dbReference type="Pfam" id="PF18788"/>
    </source>
</evidence>
<gene>
    <name evidence="2" type="ORF">LVJ81_04955</name>
</gene>
<proteinExistence type="predicted"/>
<dbReference type="Proteomes" id="UP000832034">
    <property type="component" value="Chromosome"/>
</dbReference>
<dbReference type="RefSeq" id="WP_019959118.1">
    <property type="nucleotide sequence ID" value="NZ_CP091512.1"/>
</dbReference>
<keyword evidence="3" id="KW-1185">Reference proteome</keyword>
<feature type="domain" description="Defence against restriction A N-terminal" evidence="1">
    <location>
        <begin position="10"/>
        <end position="107"/>
    </location>
</feature>
<name>A0ABY4ED85_VITST</name>
<protein>
    <recommendedName>
        <fullName evidence="1">Defence against restriction A N-terminal domain-containing protein</fullName>
    </recommendedName>
</protein>